<keyword evidence="1" id="KW-0472">Membrane</keyword>
<proteinExistence type="predicted"/>
<feature type="transmembrane region" description="Helical" evidence="1">
    <location>
        <begin position="133"/>
        <end position="155"/>
    </location>
</feature>
<dbReference type="InterPro" id="IPR036259">
    <property type="entry name" value="MFS_trans_sf"/>
</dbReference>
<feature type="transmembrane region" description="Helical" evidence="1">
    <location>
        <begin position="99"/>
        <end position="121"/>
    </location>
</feature>
<evidence type="ECO:0000313" key="2">
    <source>
        <dbReference type="EMBL" id="MTB71832.1"/>
    </source>
</evidence>
<dbReference type="Pfam" id="PF07690">
    <property type="entry name" value="MFS_1"/>
    <property type="match status" value="1"/>
</dbReference>
<dbReference type="InterPro" id="IPR052524">
    <property type="entry name" value="MFS_Cyanate_Porter"/>
</dbReference>
<feature type="transmembrane region" description="Helical" evidence="1">
    <location>
        <begin position="214"/>
        <end position="234"/>
    </location>
</feature>
<accession>A0A6I3ICY0</accession>
<dbReference type="InterPro" id="IPR011701">
    <property type="entry name" value="MFS"/>
</dbReference>
<dbReference type="GO" id="GO:0022857">
    <property type="term" value="F:transmembrane transporter activity"/>
    <property type="evidence" value="ECO:0007669"/>
    <property type="project" value="InterPro"/>
</dbReference>
<reference evidence="2 3" key="1">
    <citation type="submission" date="2019-11" db="EMBL/GenBank/DDBJ databases">
        <title>Whole genome sequencing identifies a novel species of the genus Arsenicicoccus isolated from human blood.</title>
        <authorList>
            <person name="Jeong J.H."/>
            <person name="Kweon O.J."/>
            <person name="Kim H.R."/>
            <person name="Kim T.-H."/>
            <person name="Ha S.-M."/>
            <person name="Lee M.-K."/>
        </authorList>
    </citation>
    <scope>NUCLEOTIDE SEQUENCE [LARGE SCALE GENOMIC DNA]</scope>
    <source>
        <strain evidence="2 3">MKL-02</strain>
    </source>
</reference>
<dbReference type="Gene3D" id="1.20.1250.20">
    <property type="entry name" value="MFS general substrate transporter like domains"/>
    <property type="match status" value="1"/>
</dbReference>
<keyword evidence="1" id="KW-1133">Transmembrane helix</keyword>
<dbReference type="Proteomes" id="UP000431092">
    <property type="component" value="Unassembled WGS sequence"/>
</dbReference>
<feature type="transmembrane region" description="Helical" evidence="1">
    <location>
        <begin position="7"/>
        <end position="25"/>
    </location>
</feature>
<feature type="transmembrane region" description="Helical" evidence="1">
    <location>
        <begin position="301"/>
        <end position="322"/>
    </location>
</feature>
<evidence type="ECO:0000256" key="1">
    <source>
        <dbReference type="SAM" id="Phobius"/>
    </source>
</evidence>
<feature type="transmembrane region" description="Helical" evidence="1">
    <location>
        <begin position="246"/>
        <end position="266"/>
    </location>
</feature>
<dbReference type="RefSeq" id="WP_154593140.1">
    <property type="nucleotide sequence ID" value="NZ_WLVL01000027.1"/>
</dbReference>
<gene>
    <name evidence="2" type="ORF">GGG17_07595</name>
</gene>
<keyword evidence="3" id="KW-1185">Reference proteome</keyword>
<dbReference type="EMBL" id="WLVL01000027">
    <property type="protein sequence ID" value="MTB71832.1"/>
    <property type="molecule type" value="Genomic_DNA"/>
</dbReference>
<feature type="transmembrane region" description="Helical" evidence="1">
    <location>
        <begin position="363"/>
        <end position="384"/>
    </location>
</feature>
<feature type="transmembrane region" description="Helical" evidence="1">
    <location>
        <begin position="45"/>
        <end position="69"/>
    </location>
</feature>
<keyword evidence="1" id="KW-0812">Transmembrane</keyword>
<feature type="transmembrane region" description="Helical" evidence="1">
    <location>
        <begin position="278"/>
        <end position="295"/>
    </location>
</feature>
<name>A0A6I3ICY0_9MICO</name>
<dbReference type="AlphaFoldDB" id="A0A6I3ICY0"/>
<comment type="caution">
    <text evidence="2">The sequence shown here is derived from an EMBL/GenBank/DDBJ whole genome shotgun (WGS) entry which is preliminary data.</text>
</comment>
<dbReference type="PANTHER" id="PTHR23523">
    <property type="match status" value="1"/>
</dbReference>
<protein>
    <submittedName>
        <fullName evidence="2">MFS transporter</fullName>
    </submittedName>
</protein>
<sequence length="396" mass="41177">MSDLADLRWLLPGFVAVALVCRLPITSLPPALATISRELRLTPTLAGLTTTLPLICFGLFAFVTPFLVARWGTERTLLGATALTVAGVVVRSLPTTPTFYLGTITLGLGIAVMNVVLPAVIRSRFPDQVPQQMSLYTVCMISGASAAAAATAPLLQHGLSWSWTLAIWALPLTAALLMWGLAAREVAVHPTGGHVDVPRPPTGMAHVVRRPRTWWTAAFMGLQSLCFYMPLTWLPAILRSHGVSPATAGVMLGVYMGLGIPGSFLGPRMATHPHASRVLAGFFAAYALGVVALLGGVATSLLGVVVMGFGQGAGIAIALTFIAQQRDPHDVPAVSAFAQGTGFLLSAVGPVTAGALYQATGSWTVPVLLILAVALAQAVSGLVLSRPAPVRGAYPG</sequence>
<organism evidence="2 3">
    <name type="scientific">Arsenicicoccus cauae</name>
    <dbReference type="NCBI Taxonomy" id="2663847"/>
    <lineage>
        <taxon>Bacteria</taxon>
        <taxon>Bacillati</taxon>
        <taxon>Actinomycetota</taxon>
        <taxon>Actinomycetes</taxon>
        <taxon>Micrococcales</taxon>
        <taxon>Intrasporangiaceae</taxon>
        <taxon>Arsenicicoccus</taxon>
    </lineage>
</organism>
<dbReference type="PANTHER" id="PTHR23523:SF2">
    <property type="entry name" value="2-NITROIMIDAZOLE TRANSPORTER"/>
    <property type="match status" value="1"/>
</dbReference>
<evidence type="ECO:0000313" key="3">
    <source>
        <dbReference type="Proteomes" id="UP000431092"/>
    </source>
</evidence>
<dbReference type="SUPFAM" id="SSF103473">
    <property type="entry name" value="MFS general substrate transporter"/>
    <property type="match status" value="1"/>
</dbReference>
<feature type="transmembrane region" description="Helical" evidence="1">
    <location>
        <begin position="334"/>
        <end position="357"/>
    </location>
</feature>
<feature type="transmembrane region" description="Helical" evidence="1">
    <location>
        <begin position="161"/>
        <end position="182"/>
    </location>
</feature>
<feature type="transmembrane region" description="Helical" evidence="1">
    <location>
        <begin position="76"/>
        <end position="93"/>
    </location>
</feature>